<dbReference type="Proteomes" id="UP001295444">
    <property type="component" value="Chromosome 07"/>
</dbReference>
<evidence type="ECO:0000256" key="8">
    <source>
        <dbReference type="ARBA" id="ARBA00026168"/>
    </source>
</evidence>
<dbReference type="EMBL" id="OW240918">
    <property type="protein sequence ID" value="CAH2305565.1"/>
    <property type="molecule type" value="Genomic_DNA"/>
</dbReference>
<evidence type="ECO:0000256" key="1">
    <source>
        <dbReference type="ARBA" id="ARBA00004245"/>
    </source>
</evidence>
<dbReference type="InterPro" id="IPR045346">
    <property type="entry name" value="Ermin"/>
</dbReference>
<keyword evidence="3" id="KW-0963">Cytoplasm</keyword>
<evidence type="ECO:0000256" key="6">
    <source>
        <dbReference type="ARBA" id="ARBA00023212"/>
    </source>
</evidence>
<feature type="compositionally biased region" description="Acidic residues" evidence="10">
    <location>
        <begin position="142"/>
        <end position="151"/>
    </location>
</feature>
<feature type="region of interest" description="Disordered" evidence="10">
    <location>
        <begin position="61"/>
        <end position="107"/>
    </location>
</feature>
<dbReference type="GO" id="GO:0001763">
    <property type="term" value="P:morphogenesis of a branching structure"/>
    <property type="evidence" value="ECO:0007669"/>
    <property type="project" value="TreeGrafter"/>
</dbReference>
<dbReference type="GO" id="GO:0007015">
    <property type="term" value="P:actin filament organization"/>
    <property type="evidence" value="ECO:0007669"/>
    <property type="project" value="InterPro"/>
</dbReference>
<evidence type="ECO:0000256" key="4">
    <source>
        <dbReference type="ARBA" id="ARBA00022553"/>
    </source>
</evidence>
<evidence type="ECO:0000256" key="10">
    <source>
        <dbReference type="SAM" id="MobiDB-lite"/>
    </source>
</evidence>
<keyword evidence="6" id="KW-0206">Cytoskeleton</keyword>
<organism evidence="11 12">
    <name type="scientific">Pelobates cultripes</name>
    <name type="common">Western spadefoot toad</name>
    <dbReference type="NCBI Taxonomy" id="61616"/>
    <lineage>
        <taxon>Eukaryota</taxon>
        <taxon>Metazoa</taxon>
        <taxon>Chordata</taxon>
        <taxon>Craniata</taxon>
        <taxon>Vertebrata</taxon>
        <taxon>Euteleostomi</taxon>
        <taxon>Amphibia</taxon>
        <taxon>Batrachia</taxon>
        <taxon>Anura</taxon>
        <taxon>Pelobatoidea</taxon>
        <taxon>Pelobatidae</taxon>
        <taxon>Pelobates</taxon>
    </lineage>
</organism>
<dbReference type="Gene3D" id="6.10.360.10">
    <property type="match status" value="1"/>
</dbReference>
<evidence type="ECO:0000256" key="7">
    <source>
        <dbReference type="ARBA" id="ARBA00025213"/>
    </source>
</evidence>
<dbReference type="GO" id="GO:0070062">
    <property type="term" value="C:extracellular exosome"/>
    <property type="evidence" value="ECO:0007669"/>
    <property type="project" value="TreeGrafter"/>
</dbReference>
<protein>
    <recommendedName>
        <fullName evidence="8">Ermin</fullName>
    </recommendedName>
    <alternativeName>
        <fullName evidence="9">Juxtanodin</fullName>
    </alternativeName>
</protein>
<comment type="subunit">
    <text evidence="2">Binds actin.</text>
</comment>
<feature type="compositionally biased region" description="Polar residues" evidence="10">
    <location>
        <begin position="153"/>
        <end position="174"/>
    </location>
</feature>
<dbReference type="InterPro" id="IPR008954">
    <property type="entry name" value="Moesin_tail_sf"/>
</dbReference>
<keyword evidence="5" id="KW-0009">Actin-binding</keyword>
<dbReference type="Pfam" id="PF20491">
    <property type="entry name" value="Ermin"/>
    <property type="match status" value="1"/>
</dbReference>
<evidence type="ECO:0000256" key="2">
    <source>
        <dbReference type="ARBA" id="ARBA00011216"/>
    </source>
</evidence>
<evidence type="ECO:0000313" key="12">
    <source>
        <dbReference type="Proteomes" id="UP001295444"/>
    </source>
</evidence>
<evidence type="ECO:0000256" key="3">
    <source>
        <dbReference type="ARBA" id="ARBA00022490"/>
    </source>
</evidence>
<keyword evidence="4" id="KW-0597">Phosphoprotein</keyword>
<keyword evidence="12" id="KW-1185">Reference proteome</keyword>
<dbReference type="GO" id="GO:0043209">
    <property type="term" value="C:myelin sheath"/>
    <property type="evidence" value="ECO:0007669"/>
    <property type="project" value="TreeGrafter"/>
</dbReference>
<feature type="compositionally biased region" description="Basic and acidic residues" evidence="10">
    <location>
        <begin position="175"/>
        <end position="185"/>
    </location>
</feature>
<sequence length="217" mass="24446">MENAKHPGHNGDPPMTTSPVQITDIIDEMTTSVTSAVLETLGCDQDLKLRENMEDDVTHIEDQAEYEVLNPKTQDITEDSEADSPPQDDLNNKSNEQPLAGTDDLLSTNDDKYLIELSEETTLMIHEEDDNTSFESDKENGEEYLPEDLSEENGLNKSHSESPSGSHPDSTSGHHATENRPEISRHSYSKYDTVSYRKIRKGNTKQRIDEFESMMNL</sequence>
<dbReference type="GO" id="GO:0043025">
    <property type="term" value="C:neuronal cell body"/>
    <property type="evidence" value="ECO:0007669"/>
    <property type="project" value="TreeGrafter"/>
</dbReference>
<name>A0AAD1SLS4_PELCU</name>
<evidence type="ECO:0000256" key="9">
    <source>
        <dbReference type="ARBA" id="ARBA00031224"/>
    </source>
</evidence>
<comment type="subcellular location">
    <subcellularLocation>
        <location evidence="1">Cytoplasm</location>
        <location evidence="1">Cytoskeleton</location>
    </subcellularLocation>
</comment>
<dbReference type="GO" id="GO:0033269">
    <property type="term" value="C:internode region of axon"/>
    <property type="evidence" value="ECO:0007669"/>
    <property type="project" value="TreeGrafter"/>
</dbReference>
<dbReference type="PANTHER" id="PTHR47137">
    <property type="entry name" value="ERMIN"/>
    <property type="match status" value="1"/>
</dbReference>
<dbReference type="PANTHER" id="PTHR47137:SF1">
    <property type="entry name" value="ERMIN"/>
    <property type="match status" value="1"/>
</dbReference>
<evidence type="ECO:0000256" key="5">
    <source>
        <dbReference type="ARBA" id="ARBA00023203"/>
    </source>
</evidence>
<feature type="region of interest" description="Disordered" evidence="10">
    <location>
        <begin position="1"/>
        <end position="20"/>
    </location>
</feature>
<gene>
    <name evidence="11" type="ORF">PECUL_23A054222</name>
</gene>
<dbReference type="GO" id="GO:0031344">
    <property type="term" value="P:regulation of cell projection organization"/>
    <property type="evidence" value="ECO:0007669"/>
    <property type="project" value="TreeGrafter"/>
</dbReference>
<dbReference type="GO" id="GO:0033270">
    <property type="term" value="C:paranode region of axon"/>
    <property type="evidence" value="ECO:0007669"/>
    <property type="project" value="TreeGrafter"/>
</dbReference>
<dbReference type="AlphaFoldDB" id="A0AAD1SLS4"/>
<dbReference type="GO" id="GO:0030175">
    <property type="term" value="C:filopodium"/>
    <property type="evidence" value="ECO:0007669"/>
    <property type="project" value="TreeGrafter"/>
</dbReference>
<feature type="region of interest" description="Disordered" evidence="10">
    <location>
        <begin position="120"/>
        <end position="194"/>
    </location>
</feature>
<dbReference type="GO" id="GO:0008360">
    <property type="term" value="P:regulation of cell shape"/>
    <property type="evidence" value="ECO:0007669"/>
    <property type="project" value="InterPro"/>
</dbReference>
<dbReference type="GO" id="GO:0051015">
    <property type="term" value="F:actin filament binding"/>
    <property type="evidence" value="ECO:0007669"/>
    <property type="project" value="InterPro"/>
</dbReference>
<dbReference type="GO" id="GO:0005856">
    <property type="term" value="C:cytoskeleton"/>
    <property type="evidence" value="ECO:0007669"/>
    <property type="project" value="UniProtKB-SubCell"/>
</dbReference>
<comment type="function">
    <text evidence="7">Plays a role in cytoskeletal rearrangements during the late wrapping and/or compaction phases of myelinogenesis as well as in maintenance and stability of myelin sheath in the adult. May play an important role in late-stage oligodendroglia maturation, myelin/Ranvier node formation during CNS development, and in the maintenance and plasticity of related structures in the mature CNS.</text>
</comment>
<reference evidence="11" key="1">
    <citation type="submission" date="2022-03" db="EMBL/GenBank/DDBJ databases">
        <authorList>
            <person name="Alioto T."/>
            <person name="Alioto T."/>
            <person name="Gomez Garrido J."/>
        </authorList>
    </citation>
    <scope>NUCLEOTIDE SEQUENCE</scope>
</reference>
<dbReference type="SUPFAM" id="SSF48678">
    <property type="entry name" value="Moesin tail domain"/>
    <property type="match status" value="1"/>
</dbReference>
<accession>A0AAD1SLS4</accession>
<proteinExistence type="predicted"/>
<evidence type="ECO:0000313" key="11">
    <source>
        <dbReference type="EMBL" id="CAH2305565.1"/>
    </source>
</evidence>
<dbReference type="GO" id="GO:0005938">
    <property type="term" value="C:cell cortex"/>
    <property type="evidence" value="ECO:0007669"/>
    <property type="project" value="TreeGrafter"/>
</dbReference>